<dbReference type="EnsemblMetazoa" id="XM_014391024.2">
    <property type="protein sequence ID" value="XP_014246510.1"/>
    <property type="gene ID" value="LOC106664933"/>
</dbReference>
<dbReference type="InterPro" id="IPR018034">
    <property type="entry name" value="Kri1"/>
</dbReference>
<dbReference type="Pfam" id="PF12936">
    <property type="entry name" value="Kri1_C"/>
    <property type="match status" value="1"/>
</dbReference>
<evidence type="ECO:0000313" key="6">
    <source>
        <dbReference type="Proteomes" id="UP000494040"/>
    </source>
</evidence>
<feature type="compositionally biased region" description="Basic and acidic residues" evidence="3">
    <location>
        <begin position="593"/>
        <end position="605"/>
    </location>
</feature>
<sequence length="691" mass="81110">MSEDSENDTISSSETEDEDIPDDILDKDFFKTLSHLKNKDPVIYDENVHFFSEKESQNEPSINKKNEHLYLRDYEREMLLGGISEDNDKTNEKGLTYVEEQKQLKTAFKSLIDNDSDDEGLLQKKEKTEKEKIKEEEEYVVWLKGRKDDIANKSEEGVLKPLRDYWNNPELDKGEEFLKDYILNQRWREKEDVVEDCDLSEDGDLLEAQENFEREYNFKDDNGANIELKRFPRKVEGSLRKKDDSRKRKRAEITQRKKEEKKKKKLDIQKAQKEKLNDIKSRLEQLKAMTGNETLGVDDSEVIGDFDPDKHDNMMNQLYGDEFYSKEDLEKPEFNMDDMDCDIDEYENVTRSKKKKDRKRKNKKAKVKDITDVIKPEDENFQEMANEFYSLDCEDFIDDIPCRFKYREVVPNDYGLTVEEILAADEAELNKWVPVSKLYKIRPAHVEKNEIKTYRKKASDLKLKSKLLPSLFKTEEEIEIEKPESHDRSNLINEDDKLETNENNLVKKKKEQKTSLNTESQGVSNQLNLSSPTDKSDFIENESKDGHQIDKTHSKMNNDKVNRKKKTGLNIESQSPSSQSKNISPMETSDCTENDHKDNPTDRNNSEMTNSIKSSKKKRKRKKKMMEDNQNGPHRSGTEIHKKDSIFVKKNGTKFQNKKTKKDPASNISDNRLLAYDIKPKRFRSKFQFST</sequence>
<feature type="region of interest" description="Disordered" evidence="3">
    <location>
        <begin position="481"/>
        <end position="667"/>
    </location>
</feature>
<evidence type="ECO:0000256" key="3">
    <source>
        <dbReference type="SAM" id="MobiDB-lite"/>
    </source>
</evidence>
<feature type="compositionally biased region" description="Basic and acidic residues" evidence="3">
    <location>
        <begin position="636"/>
        <end position="647"/>
    </location>
</feature>
<feature type="compositionally biased region" description="Acidic residues" evidence="3">
    <location>
        <begin position="14"/>
        <end position="23"/>
    </location>
</feature>
<organism evidence="5 6">
    <name type="scientific">Cimex lectularius</name>
    <name type="common">Bed bug</name>
    <name type="synonym">Acanthia lectularia</name>
    <dbReference type="NCBI Taxonomy" id="79782"/>
    <lineage>
        <taxon>Eukaryota</taxon>
        <taxon>Metazoa</taxon>
        <taxon>Ecdysozoa</taxon>
        <taxon>Arthropoda</taxon>
        <taxon>Hexapoda</taxon>
        <taxon>Insecta</taxon>
        <taxon>Pterygota</taxon>
        <taxon>Neoptera</taxon>
        <taxon>Paraneoptera</taxon>
        <taxon>Hemiptera</taxon>
        <taxon>Heteroptera</taxon>
        <taxon>Panheteroptera</taxon>
        <taxon>Cimicomorpha</taxon>
        <taxon>Cimicidae</taxon>
        <taxon>Cimex</taxon>
    </lineage>
</organism>
<feature type="compositionally biased region" description="Basic and acidic residues" evidence="3">
    <location>
        <begin position="237"/>
        <end position="258"/>
    </location>
</feature>
<evidence type="ECO:0000313" key="5">
    <source>
        <dbReference type="EnsemblMetazoa" id="XP_014246510.1"/>
    </source>
</evidence>
<keyword evidence="6" id="KW-1185">Reference proteome</keyword>
<reference evidence="5" key="1">
    <citation type="submission" date="2022-01" db="UniProtKB">
        <authorList>
            <consortium name="EnsemblMetazoa"/>
        </authorList>
    </citation>
    <scope>IDENTIFICATION</scope>
</reference>
<dbReference type="KEGG" id="clec:106664933"/>
<dbReference type="PANTHER" id="PTHR14490">
    <property type="entry name" value="ZINC FINGER, ZZ TYPE"/>
    <property type="match status" value="1"/>
</dbReference>
<dbReference type="GeneID" id="106664933"/>
<feature type="compositionally biased region" description="Low complexity" evidence="3">
    <location>
        <begin position="570"/>
        <end position="585"/>
    </location>
</feature>
<dbReference type="Pfam" id="PF05178">
    <property type="entry name" value="Kri1"/>
    <property type="match status" value="1"/>
</dbReference>
<dbReference type="GO" id="GO:0030686">
    <property type="term" value="C:90S preribosome"/>
    <property type="evidence" value="ECO:0007669"/>
    <property type="project" value="TreeGrafter"/>
</dbReference>
<feature type="compositionally biased region" description="Basic residues" evidence="3">
    <location>
        <begin position="614"/>
        <end position="624"/>
    </location>
</feature>
<evidence type="ECO:0000256" key="1">
    <source>
        <dbReference type="ARBA" id="ARBA00007473"/>
    </source>
</evidence>
<feature type="region of interest" description="Disordered" evidence="3">
    <location>
        <begin position="1"/>
        <end position="23"/>
    </location>
</feature>
<dbReference type="GO" id="GO:0005730">
    <property type="term" value="C:nucleolus"/>
    <property type="evidence" value="ECO:0007669"/>
    <property type="project" value="TreeGrafter"/>
</dbReference>
<feature type="compositionally biased region" description="Polar residues" evidence="3">
    <location>
        <begin position="514"/>
        <end position="533"/>
    </location>
</feature>
<comment type="similarity">
    <text evidence="1">Belongs to the KRI1 family.</text>
</comment>
<dbReference type="OrthoDB" id="10252032at2759"/>
<name>A0A8I6RHP4_CIMLE</name>
<evidence type="ECO:0000259" key="4">
    <source>
        <dbReference type="Pfam" id="PF12936"/>
    </source>
</evidence>
<evidence type="ECO:0000256" key="2">
    <source>
        <dbReference type="ARBA" id="ARBA00017294"/>
    </source>
</evidence>
<dbReference type="OMA" id="HCEDDNF"/>
<dbReference type="PANTHER" id="PTHR14490:SF5">
    <property type="entry name" value="PROTEIN KRI1 HOMOLOG"/>
    <property type="match status" value="1"/>
</dbReference>
<feature type="region of interest" description="Disordered" evidence="3">
    <location>
        <begin position="237"/>
        <end position="271"/>
    </location>
</feature>
<proteinExistence type="inferred from homology"/>
<feature type="compositionally biased region" description="Basic and acidic residues" evidence="3">
    <location>
        <begin position="481"/>
        <end position="500"/>
    </location>
</feature>
<dbReference type="RefSeq" id="XP_014246510.1">
    <property type="nucleotide sequence ID" value="XM_014391024.2"/>
</dbReference>
<dbReference type="AlphaFoldDB" id="A0A8I6RHP4"/>
<dbReference type="Proteomes" id="UP000494040">
    <property type="component" value="Unassembled WGS sequence"/>
</dbReference>
<feature type="domain" description="Kri1-like C-terminal" evidence="4">
    <location>
        <begin position="380"/>
        <end position="466"/>
    </location>
</feature>
<dbReference type="InterPro" id="IPR024626">
    <property type="entry name" value="Kri1-like_C"/>
</dbReference>
<dbReference type="GO" id="GO:0000447">
    <property type="term" value="P:endonucleolytic cleavage in ITS1 to separate SSU-rRNA from 5.8S rRNA and LSU-rRNA from tricistronic rRNA transcript (SSU-rRNA, 5.8S rRNA, LSU-rRNA)"/>
    <property type="evidence" value="ECO:0007669"/>
    <property type="project" value="TreeGrafter"/>
</dbReference>
<feature type="compositionally biased region" description="Basic and acidic residues" evidence="3">
    <location>
        <begin position="534"/>
        <end position="561"/>
    </location>
</feature>
<accession>A0A8I6RHP4</accession>
<protein>
    <recommendedName>
        <fullName evidence="2">Protein KRI1 homolog</fullName>
    </recommendedName>
</protein>